<protein>
    <submittedName>
        <fullName evidence="2">Uncharacterized protein</fullName>
    </submittedName>
</protein>
<sequence length="346" mass="39445">MTVPREYNVIGGLLGLGPDILLEILQELRLITNAVQFIKVSKKTYRLMKHSRFIRIIEQLSYPISIINKDPDRVEFIDIDLVQKKINKKKDGCNTISLDQVLENGIWSLETMFQNTYGNAAIGIVRDSYDIPANASYSNQPHTDHIAAFCGRYSINPVYYKGKGTKGAARIDNNQILRLEFDSIKGTLILFIDNVQQPVFFSGIKEKVRFIVTGALFAKKSAALLYLLGLILSRCSQNRDLYCEEKKYFLIRPDSGRTISSGCQRTGLPNLVISQAKLLCLFVCNDYQLVCNAVDSKSVWIEFDVKEDEEEEDDDDDDEDDEEEEDDDDDDEDDEDEEDDDEVQCK</sequence>
<feature type="region of interest" description="Disordered" evidence="1">
    <location>
        <begin position="303"/>
        <end position="346"/>
    </location>
</feature>
<evidence type="ECO:0000313" key="2">
    <source>
        <dbReference type="EMBL" id="KAA6386850.1"/>
    </source>
</evidence>
<dbReference type="AlphaFoldDB" id="A0A5J4VWJ9"/>
<name>A0A5J4VWJ9_9EUKA</name>
<evidence type="ECO:0000256" key="1">
    <source>
        <dbReference type="SAM" id="MobiDB-lite"/>
    </source>
</evidence>
<accession>A0A5J4VWJ9</accession>
<proteinExistence type="predicted"/>
<dbReference type="EMBL" id="SNRW01004624">
    <property type="protein sequence ID" value="KAA6386850.1"/>
    <property type="molecule type" value="Genomic_DNA"/>
</dbReference>
<feature type="compositionally biased region" description="Acidic residues" evidence="1">
    <location>
        <begin position="305"/>
        <end position="346"/>
    </location>
</feature>
<organism evidence="2 3">
    <name type="scientific">Streblomastix strix</name>
    <dbReference type="NCBI Taxonomy" id="222440"/>
    <lineage>
        <taxon>Eukaryota</taxon>
        <taxon>Metamonada</taxon>
        <taxon>Preaxostyla</taxon>
        <taxon>Oxymonadida</taxon>
        <taxon>Streblomastigidae</taxon>
        <taxon>Streblomastix</taxon>
    </lineage>
</organism>
<comment type="caution">
    <text evidence="2">The sequence shown here is derived from an EMBL/GenBank/DDBJ whole genome shotgun (WGS) entry which is preliminary data.</text>
</comment>
<dbReference type="Proteomes" id="UP000324800">
    <property type="component" value="Unassembled WGS sequence"/>
</dbReference>
<evidence type="ECO:0000313" key="3">
    <source>
        <dbReference type="Proteomes" id="UP000324800"/>
    </source>
</evidence>
<gene>
    <name evidence="2" type="ORF">EZS28_017624</name>
</gene>
<reference evidence="2 3" key="1">
    <citation type="submission" date="2019-03" db="EMBL/GenBank/DDBJ databases">
        <title>Single cell metagenomics reveals metabolic interactions within the superorganism composed of flagellate Streblomastix strix and complex community of Bacteroidetes bacteria on its surface.</title>
        <authorList>
            <person name="Treitli S.C."/>
            <person name="Kolisko M."/>
            <person name="Husnik F."/>
            <person name="Keeling P."/>
            <person name="Hampl V."/>
        </authorList>
    </citation>
    <scope>NUCLEOTIDE SEQUENCE [LARGE SCALE GENOMIC DNA]</scope>
    <source>
        <strain evidence="2">ST1C</strain>
    </source>
</reference>